<dbReference type="RefSeq" id="WP_188792193.1">
    <property type="nucleotide sequence ID" value="NZ_BMJV01000014.1"/>
</dbReference>
<comment type="caution">
    <text evidence="1">The sequence shown here is derived from an EMBL/GenBank/DDBJ whole genome shotgun (WGS) entry which is preliminary data.</text>
</comment>
<keyword evidence="2" id="KW-1185">Reference proteome</keyword>
<protein>
    <submittedName>
        <fullName evidence="1">Uncharacterized protein</fullName>
    </submittedName>
</protein>
<gene>
    <name evidence="1" type="ORF">GCM10011415_42570</name>
</gene>
<reference evidence="1" key="2">
    <citation type="submission" date="2020-09" db="EMBL/GenBank/DDBJ databases">
        <authorList>
            <person name="Sun Q."/>
            <person name="Zhou Y."/>
        </authorList>
    </citation>
    <scope>NUCLEOTIDE SEQUENCE</scope>
    <source>
        <strain evidence="1">CGMCC 1.15762</strain>
    </source>
</reference>
<name>A0A8J2ZNV8_9RHOB</name>
<evidence type="ECO:0000313" key="2">
    <source>
        <dbReference type="Proteomes" id="UP000617145"/>
    </source>
</evidence>
<sequence>MFWIFRRILLMASLGLGFMSGQAFEAWRYEARCQDLGGGRTPGGLPICVLTEQR</sequence>
<reference evidence="1" key="1">
    <citation type="journal article" date="2014" name="Int. J. Syst. Evol. Microbiol.">
        <title>Complete genome sequence of Corynebacterium casei LMG S-19264T (=DSM 44701T), isolated from a smear-ripened cheese.</title>
        <authorList>
            <consortium name="US DOE Joint Genome Institute (JGI-PGF)"/>
            <person name="Walter F."/>
            <person name="Albersmeier A."/>
            <person name="Kalinowski J."/>
            <person name="Ruckert C."/>
        </authorList>
    </citation>
    <scope>NUCLEOTIDE SEQUENCE</scope>
    <source>
        <strain evidence="1">CGMCC 1.15762</strain>
    </source>
</reference>
<accession>A0A8J2ZNV8</accession>
<dbReference type="EMBL" id="BMJV01000014">
    <property type="protein sequence ID" value="GGG87491.1"/>
    <property type="molecule type" value="Genomic_DNA"/>
</dbReference>
<dbReference type="AlphaFoldDB" id="A0A8J2ZNV8"/>
<evidence type="ECO:0000313" key="1">
    <source>
        <dbReference type="EMBL" id="GGG87491.1"/>
    </source>
</evidence>
<dbReference type="Proteomes" id="UP000617145">
    <property type="component" value="Unassembled WGS sequence"/>
</dbReference>
<organism evidence="1 2">
    <name type="scientific">Salipiger pallidus</name>
    <dbReference type="NCBI Taxonomy" id="1775170"/>
    <lineage>
        <taxon>Bacteria</taxon>
        <taxon>Pseudomonadati</taxon>
        <taxon>Pseudomonadota</taxon>
        <taxon>Alphaproteobacteria</taxon>
        <taxon>Rhodobacterales</taxon>
        <taxon>Roseobacteraceae</taxon>
        <taxon>Salipiger</taxon>
    </lineage>
</organism>
<proteinExistence type="predicted"/>